<comment type="subcellular location">
    <subcellularLocation>
        <location evidence="1">Cytoplasm</location>
    </subcellularLocation>
</comment>
<dbReference type="CDD" id="cd00383">
    <property type="entry name" value="trans_reg_C"/>
    <property type="match status" value="1"/>
</dbReference>
<keyword evidence="5" id="KW-0805">Transcription regulation</keyword>
<dbReference type="EMBL" id="JFAX01000030">
    <property type="protein sequence ID" value="EXI65008.1"/>
    <property type="molecule type" value="Genomic_DNA"/>
</dbReference>
<dbReference type="STRING" id="1454001.AW08_03549"/>
<dbReference type="FunFam" id="3.40.50.2300:FF:000002">
    <property type="entry name" value="DNA-binding response regulator PhoP"/>
    <property type="match status" value="1"/>
</dbReference>
<keyword evidence="4" id="KW-0902">Two-component regulatory system</keyword>
<dbReference type="GO" id="GO:0005829">
    <property type="term" value="C:cytosol"/>
    <property type="evidence" value="ECO:0007669"/>
    <property type="project" value="TreeGrafter"/>
</dbReference>
<dbReference type="AlphaFoldDB" id="A0A011M615"/>
<evidence type="ECO:0000256" key="7">
    <source>
        <dbReference type="ARBA" id="ARBA00023163"/>
    </source>
</evidence>
<keyword evidence="2" id="KW-0963">Cytoplasm</keyword>
<dbReference type="InterPro" id="IPR039420">
    <property type="entry name" value="WalR-like"/>
</dbReference>
<dbReference type="InterPro" id="IPR011006">
    <property type="entry name" value="CheY-like_superfamily"/>
</dbReference>
<dbReference type="GO" id="GO:0000976">
    <property type="term" value="F:transcription cis-regulatory region binding"/>
    <property type="evidence" value="ECO:0007669"/>
    <property type="project" value="TreeGrafter"/>
</dbReference>
<keyword evidence="7" id="KW-0804">Transcription</keyword>
<evidence type="ECO:0000256" key="8">
    <source>
        <dbReference type="PROSITE-ProRule" id="PRU00169"/>
    </source>
</evidence>
<dbReference type="Proteomes" id="UP000020218">
    <property type="component" value="Unassembled WGS sequence"/>
</dbReference>
<dbReference type="GO" id="GO:0000156">
    <property type="term" value="F:phosphorelay response regulator activity"/>
    <property type="evidence" value="ECO:0007669"/>
    <property type="project" value="TreeGrafter"/>
</dbReference>
<dbReference type="PROSITE" id="PS50110">
    <property type="entry name" value="RESPONSE_REGULATORY"/>
    <property type="match status" value="1"/>
</dbReference>
<keyword evidence="6 9" id="KW-0238">DNA-binding</keyword>
<dbReference type="SUPFAM" id="SSF52172">
    <property type="entry name" value="CheY-like"/>
    <property type="match status" value="1"/>
</dbReference>
<dbReference type="PROSITE" id="PS51755">
    <property type="entry name" value="OMPR_PHOB"/>
    <property type="match status" value="1"/>
</dbReference>
<dbReference type="InterPro" id="IPR036388">
    <property type="entry name" value="WH-like_DNA-bd_sf"/>
</dbReference>
<feature type="domain" description="OmpR/PhoB-type" evidence="11">
    <location>
        <begin position="124"/>
        <end position="218"/>
    </location>
</feature>
<dbReference type="InterPro" id="IPR001789">
    <property type="entry name" value="Sig_transdc_resp-reg_receiver"/>
</dbReference>
<evidence type="ECO:0000256" key="3">
    <source>
        <dbReference type="ARBA" id="ARBA00022553"/>
    </source>
</evidence>
<evidence type="ECO:0000256" key="6">
    <source>
        <dbReference type="ARBA" id="ARBA00023125"/>
    </source>
</evidence>
<feature type="DNA-binding region" description="OmpR/PhoB-type" evidence="9">
    <location>
        <begin position="124"/>
        <end position="218"/>
    </location>
</feature>
<sequence>MRVLLVEDDALLGDGVRAGLKLGGCTVDWVRDGEAARLALLDHAYQACVLDLGLPKRGGLAVLKELRERGNQLPVLILTARDSSADKIAGLDAGADDYLTKPFDLPELQARLRALLRRAGGTATPTLEHAGVVLDPASKRVTRDGEAVSLSAREYTLLLDLLRHRNHIRTRAQLEESLYSWGEETGSNTVEVYIHHLRKKLGADFIRTVRGLGYQLGDPA</sequence>
<organism evidence="12 13">
    <name type="scientific">Candidatus Accumulibacter adjunctus</name>
    <dbReference type="NCBI Taxonomy" id="1454001"/>
    <lineage>
        <taxon>Bacteria</taxon>
        <taxon>Pseudomonadati</taxon>
        <taxon>Pseudomonadota</taxon>
        <taxon>Betaproteobacteria</taxon>
        <taxon>Candidatus Accumulibacter</taxon>
    </lineage>
</organism>
<dbReference type="InterPro" id="IPR016032">
    <property type="entry name" value="Sig_transdc_resp-reg_C-effctor"/>
</dbReference>
<reference evidence="12" key="1">
    <citation type="submission" date="2014-02" db="EMBL/GenBank/DDBJ databases">
        <title>Expanding our view of genomic diversity in Candidatus Accumulibacter clades.</title>
        <authorList>
            <person name="Skennerton C.T."/>
            <person name="Barr J.J."/>
            <person name="Slater F.R."/>
            <person name="Bond P.L."/>
            <person name="Tyson G.W."/>
        </authorList>
    </citation>
    <scope>NUCLEOTIDE SEQUENCE [LARGE SCALE GENOMIC DNA]</scope>
</reference>
<evidence type="ECO:0000256" key="1">
    <source>
        <dbReference type="ARBA" id="ARBA00004496"/>
    </source>
</evidence>
<evidence type="ECO:0000256" key="9">
    <source>
        <dbReference type="PROSITE-ProRule" id="PRU01091"/>
    </source>
</evidence>
<comment type="caution">
    <text evidence="12">The sequence shown here is derived from an EMBL/GenBank/DDBJ whole genome shotgun (WGS) entry which is preliminary data.</text>
</comment>
<dbReference type="PANTHER" id="PTHR48111">
    <property type="entry name" value="REGULATOR OF RPOS"/>
    <property type="match status" value="1"/>
</dbReference>
<dbReference type="Gene3D" id="1.10.10.10">
    <property type="entry name" value="Winged helix-like DNA-binding domain superfamily/Winged helix DNA-binding domain"/>
    <property type="match status" value="1"/>
</dbReference>
<feature type="domain" description="Response regulatory" evidence="10">
    <location>
        <begin position="2"/>
        <end position="116"/>
    </location>
</feature>
<keyword evidence="13" id="KW-1185">Reference proteome</keyword>
<evidence type="ECO:0000313" key="12">
    <source>
        <dbReference type="EMBL" id="EXI65008.1"/>
    </source>
</evidence>
<dbReference type="Pfam" id="PF00072">
    <property type="entry name" value="Response_reg"/>
    <property type="match status" value="1"/>
</dbReference>
<evidence type="ECO:0000259" key="10">
    <source>
        <dbReference type="PROSITE" id="PS50110"/>
    </source>
</evidence>
<dbReference type="CDD" id="cd17624">
    <property type="entry name" value="REC_OmpR_PmrA-like"/>
    <property type="match status" value="1"/>
</dbReference>
<dbReference type="Pfam" id="PF00486">
    <property type="entry name" value="Trans_reg_C"/>
    <property type="match status" value="1"/>
</dbReference>
<evidence type="ECO:0000256" key="2">
    <source>
        <dbReference type="ARBA" id="ARBA00022490"/>
    </source>
</evidence>
<dbReference type="InterPro" id="IPR001867">
    <property type="entry name" value="OmpR/PhoB-type_DNA-bd"/>
</dbReference>
<evidence type="ECO:0000256" key="5">
    <source>
        <dbReference type="ARBA" id="ARBA00023015"/>
    </source>
</evidence>
<dbReference type="SUPFAM" id="SSF46894">
    <property type="entry name" value="C-terminal effector domain of the bipartite response regulators"/>
    <property type="match status" value="1"/>
</dbReference>
<dbReference type="GO" id="GO:0032993">
    <property type="term" value="C:protein-DNA complex"/>
    <property type="evidence" value="ECO:0007669"/>
    <property type="project" value="TreeGrafter"/>
</dbReference>
<dbReference type="SMART" id="SM00862">
    <property type="entry name" value="Trans_reg_C"/>
    <property type="match status" value="1"/>
</dbReference>
<protein>
    <submittedName>
        <fullName evidence="12">Transcriptional regulatory protein QseB</fullName>
    </submittedName>
</protein>
<proteinExistence type="predicted"/>
<name>A0A011M615_9PROT</name>
<accession>A0A011M615</accession>
<dbReference type="Gene3D" id="3.40.50.2300">
    <property type="match status" value="1"/>
</dbReference>
<dbReference type="PATRIC" id="fig|1454001.3.peg.3587"/>
<evidence type="ECO:0000313" key="13">
    <source>
        <dbReference type="Proteomes" id="UP000020218"/>
    </source>
</evidence>
<dbReference type="Gene3D" id="6.10.250.690">
    <property type="match status" value="1"/>
</dbReference>
<feature type="modified residue" description="4-aspartylphosphate" evidence="8">
    <location>
        <position position="51"/>
    </location>
</feature>
<dbReference type="SMART" id="SM00448">
    <property type="entry name" value="REC"/>
    <property type="match status" value="1"/>
</dbReference>
<evidence type="ECO:0000259" key="11">
    <source>
        <dbReference type="PROSITE" id="PS51755"/>
    </source>
</evidence>
<keyword evidence="3 8" id="KW-0597">Phosphoprotein</keyword>
<dbReference type="GO" id="GO:0006355">
    <property type="term" value="P:regulation of DNA-templated transcription"/>
    <property type="evidence" value="ECO:0007669"/>
    <property type="project" value="InterPro"/>
</dbReference>
<dbReference type="PANTHER" id="PTHR48111:SF35">
    <property type="entry name" value="TRANSCRIPTIONAL REGULATORY PROTEIN QSEB"/>
    <property type="match status" value="1"/>
</dbReference>
<gene>
    <name evidence="12" type="primary">qseB_2</name>
    <name evidence="12" type="ORF">AW08_03549</name>
</gene>
<evidence type="ECO:0000256" key="4">
    <source>
        <dbReference type="ARBA" id="ARBA00023012"/>
    </source>
</evidence>